<evidence type="ECO:0000256" key="2">
    <source>
        <dbReference type="ARBA" id="ARBA00022741"/>
    </source>
</evidence>
<evidence type="ECO:0000256" key="6">
    <source>
        <dbReference type="PROSITE-ProRule" id="PRU00409"/>
    </source>
</evidence>
<keyword evidence="11" id="KW-1185">Reference proteome</keyword>
<dbReference type="SMART" id="SM00878">
    <property type="entry name" value="Biotin_carb_C"/>
    <property type="match status" value="1"/>
</dbReference>
<reference evidence="11" key="1">
    <citation type="submission" date="2016-05" db="EMBL/GenBank/DDBJ databases">
        <title>Comparative genomics of biotechnologically important yeasts.</title>
        <authorList>
            <consortium name="DOE Joint Genome Institute"/>
            <person name="Riley R."/>
            <person name="Haridas S."/>
            <person name="Wolfe K.H."/>
            <person name="Lopes M.R."/>
            <person name="Hittinger C.T."/>
            <person name="Goker M."/>
            <person name="Salamov A."/>
            <person name="Wisecaver J."/>
            <person name="Long T.M."/>
            <person name="Aerts A.L."/>
            <person name="Barry K."/>
            <person name="Choi C."/>
            <person name="Clum A."/>
            <person name="Coughlan A.Y."/>
            <person name="Deshpande S."/>
            <person name="Douglass A.P."/>
            <person name="Hanson S.J."/>
            <person name="Klenk H.-P."/>
            <person name="Labutti K."/>
            <person name="Lapidus A."/>
            <person name="Lindquist E."/>
            <person name="Lipzen A."/>
            <person name="Meier-Kolthoff J.P."/>
            <person name="Ohm R.A."/>
            <person name="Otillar R.P."/>
            <person name="Pangilinan J."/>
            <person name="Peng Y."/>
            <person name="Rokas A."/>
            <person name="Rosa C.A."/>
            <person name="Scheuner C."/>
            <person name="Sibirny A.A."/>
            <person name="Slot J.C."/>
            <person name="Stielow J.B."/>
            <person name="Sun H."/>
            <person name="Kurtzman C.P."/>
            <person name="Blackwell M."/>
            <person name="Grigoriev I.V."/>
            <person name="Jeffries T.W."/>
        </authorList>
    </citation>
    <scope>NUCLEOTIDE SEQUENCE [LARGE SCALE GENOMIC DNA]</scope>
    <source>
        <strain evidence="11">NRRL Y-2460</strain>
    </source>
</reference>
<dbReference type="InterPro" id="IPR011761">
    <property type="entry name" value="ATP-grasp"/>
</dbReference>
<dbReference type="OrthoDB" id="196847at2759"/>
<dbReference type="SUPFAM" id="SSF50891">
    <property type="entry name" value="Cyclophilin-like"/>
    <property type="match status" value="2"/>
</dbReference>
<evidence type="ECO:0000259" key="8">
    <source>
        <dbReference type="PROSITE" id="PS50975"/>
    </source>
</evidence>
<feature type="domain" description="Biotin carboxylation" evidence="9">
    <location>
        <begin position="1"/>
        <end position="320"/>
    </location>
</feature>
<keyword evidence="4 6" id="KW-0067">ATP-binding</keyword>
<dbReference type="InterPro" id="IPR011053">
    <property type="entry name" value="Single_hybrid_motif"/>
</dbReference>
<dbReference type="SUPFAM" id="SSF56059">
    <property type="entry name" value="Glutathione synthetase ATP-binding domain-like"/>
    <property type="match status" value="1"/>
</dbReference>
<evidence type="ECO:0000256" key="3">
    <source>
        <dbReference type="ARBA" id="ARBA00022801"/>
    </source>
</evidence>
<dbReference type="GO" id="GO:0016874">
    <property type="term" value="F:ligase activity"/>
    <property type="evidence" value="ECO:0007669"/>
    <property type="project" value="UniProtKB-KW"/>
</dbReference>
<evidence type="ECO:0008006" key="12">
    <source>
        <dbReference type="Google" id="ProtNLM"/>
    </source>
</evidence>
<dbReference type="Gene3D" id="3.30.1360.40">
    <property type="match status" value="1"/>
</dbReference>
<dbReference type="SMART" id="SM00796">
    <property type="entry name" value="AHS1"/>
    <property type="match status" value="1"/>
</dbReference>
<dbReference type="PANTHER" id="PTHR18866">
    <property type="entry name" value="CARBOXYLASE:PYRUVATE/ACETYL-COA/PROPIONYL-COA CARBOXYLASE"/>
    <property type="match status" value="1"/>
</dbReference>
<dbReference type="Pfam" id="PF02785">
    <property type="entry name" value="Biotin_carb_C"/>
    <property type="match status" value="1"/>
</dbReference>
<protein>
    <recommendedName>
        <fullName evidence="12">Urea carboxylase</fullName>
    </recommendedName>
</protein>
<dbReference type="Pfam" id="PF00364">
    <property type="entry name" value="Biotin_lipoyl"/>
    <property type="match status" value="1"/>
</dbReference>
<organism evidence="10 11">
    <name type="scientific">Pachysolen tannophilus NRRL Y-2460</name>
    <dbReference type="NCBI Taxonomy" id="669874"/>
    <lineage>
        <taxon>Eukaryota</taxon>
        <taxon>Fungi</taxon>
        <taxon>Dikarya</taxon>
        <taxon>Ascomycota</taxon>
        <taxon>Saccharomycotina</taxon>
        <taxon>Pichiomycetes</taxon>
        <taxon>Pachysolenaceae</taxon>
        <taxon>Pachysolen</taxon>
    </lineage>
</organism>
<dbReference type="SMART" id="SM00797">
    <property type="entry name" value="AHS2"/>
    <property type="match status" value="1"/>
</dbReference>
<keyword evidence="1" id="KW-0436">Ligase</keyword>
<dbReference type="PROSITE" id="PS00867">
    <property type="entry name" value="CPSASE_2"/>
    <property type="match status" value="1"/>
</dbReference>
<feature type="domain" description="Lipoyl-binding" evidence="7">
    <location>
        <begin position="1020"/>
        <end position="1102"/>
    </location>
</feature>
<dbReference type="Pfam" id="PF02682">
    <property type="entry name" value="CT_C_D"/>
    <property type="match status" value="1"/>
</dbReference>
<sequence>MLKATAGGGGMGLKVCYEEAELKSNFQEVQSRGESLFKNTGVFLEKYVENGRHIEIQVFGNGKGDVMAFGERECSIQRRHQKVVEEAPSPFIELPDYNNKSLRKNLSECAIRLASSMNYKSAGTVEFLVDNDSGDYYFLEMNTRLQVEHGITELIYGLDLVYMMLLQAEYEAKGQVGIPLSIMKEQCTFDVDENGVAIPQGHAIECRVYAENPIRNFQPSPGILHNVEFPSITEFKDFKIRIDHWISTGAKISPYFDPLLAKVMVWGKTRKIATSGMVDVLNSIKIQGPPTNVEYLKEILNSFEYQNGLTLTSFLNKSFNFRPHLMEFEEGGAYTSIQDLPGREKSNGGVPLSGPVDPLCLQIANIIVGNDMNTEGLEISLRGPVIKFHSTAVIALTGGEFEFKIDGKDVPMYTALTVPAGCVVTIGETSNQGSKSYLSIQGGFPGVAYYLGSKSCTPTLGLGGHQGRVVFTGDCLEIDPKDEIKELALGYSLPIKCRPVFSLDENHVWTIRMLRGPHDSEEICSDEGLKQLYNTVYHVNLNSNRGAIKLDGPPMIFSRNSGGDGGAHPSNILEYPYPTCGLSAVGSGLVLFGVDGATLSGFTCVSVPAEADWWKFGQAKIGSGIRFELITYEDSRKLSEQRTKFLKYLCSFPTDLDAVPFDDSLAIYDKNISSPILYRSADASKDLPQVTFRQAGEKMIILDFSIDHFTLLNNGRQRALELEIESSNDNDLKDGLIRYESATGAMAFVFDPSKISRKVLLQKLIDLESKIPPIDKLKIPSKIYKLPICFDHSALRHCIERYMHSQRPYASYLPDNTKFVMKASCIETIEDFKDKIIGKPEIITAASFLCANTLIAHPDPRMRFMTQKYNPARTFTPRGAVGTGAVGHSIYSVDSPGGYMIWGMTLPNICWDTFSRIQDFGGKPWFFKNFDQIEFYEVNEPQLAELNNELITGELKIHTKESLFDFEEYTKFLESIAEEAAILKQRQIKACEELTKVENKLWDQWMHEKSLAKASKNSDLNLLNDPNNIQVQSSMAANIFKVNVKKGDKVTKDDVLIVLEAMKMEIAVRIKTKKEAKFYEILEIIVDEGDMVNPGDCLAIVKEST</sequence>
<dbReference type="EMBL" id="KV454011">
    <property type="protein sequence ID" value="ODV97475.1"/>
    <property type="molecule type" value="Genomic_DNA"/>
</dbReference>
<keyword evidence="2 6" id="KW-0547">Nucleotide-binding</keyword>
<dbReference type="GO" id="GO:0016787">
    <property type="term" value="F:hydrolase activity"/>
    <property type="evidence" value="ECO:0007669"/>
    <property type="project" value="UniProtKB-KW"/>
</dbReference>
<dbReference type="Gene3D" id="2.40.50.100">
    <property type="match status" value="1"/>
</dbReference>
<dbReference type="SUPFAM" id="SSF51246">
    <property type="entry name" value="Rudiment single hybrid motif"/>
    <property type="match status" value="1"/>
</dbReference>
<dbReference type="Gene3D" id="3.30.470.20">
    <property type="entry name" value="ATP-grasp fold, B domain"/>
    <property type="match status" value="1"/>
</dbReference>
<dbReference type="Proteomes" id="UP000094236">
    <property type="component" value="Unassembled WGS sequence"/>
</dbReference>
<evidence type="ECO:0000313" key="10">
    <source>
        <dbReference type="EMBL" id="ODV97475.1"/>
    </source>
</evidence>
<gene>
    <name evidence="10" type="ORF">PACTADRAFT_52218</name>
</gene>
<keyword evidence="3" id="KW-0378">Hydrolase</keyword>
<dbReference type="AlphaFoldDB" id="A0A1E4U0F1"/>
<name>A0A1E4U0F1_PACTA</name>
<dbReference type="Pfam" id="PF02786">
    <property type="entry name" value="CPSase_L_D2"/>
    <property type="match status" value="1"/>
</dbReference>
<dbReference type="PANTHER" id="PTHR18866:SF128">
    <property type="entry name" value="UREA AMIDOLYASE"/>
    <property type="match status" value="1"/>
</dbReference>
<evidence type="ECO:0000313" key="11">
    <source>
        <dbReference type="Proteomes" id="UP000094236"/>
    </source>
</evidence>
<dbReference type="InterPro" id="IPR029000">
    <property type="entry name" value="Cyclophilin-like_dom_sf"/>
</dbReference>
<dbReference type="PROSITE" id="PS50968">
    <property type="entry name" value="BIOTINYL_LIPOYL"/>
    <property type="match status" value="1"/>
</dbReference>
<evidence type="ECO:0000259" key="7">
    <source>
        <dbReference type="PROSITE" id="PS50968"/>
    </source>
</evidence>
<dbReference type="PROSITE" id="PS50975">
    <property type="entry name" value="ATP_GRASP"/>
    <property type="match status" value="1"/>
</dbReference>
<proteinExistence type="predicted"/>
<dbReference type="InterPro" id="IPR050856">
    <property type="entry name" value="Biotin_carboxylase_complex"/>
</dbReference>
<dbReference type="InterPro" id="IPR003778">
    <property type="entry name" value="CT_A_B"/>
</dbReference>
<dbReference type="GO" id="GO:0005524">
    <property type="term" value="F:ATP binding"/>
    <property type="evidence" value="ECO:0007669"/>
    <property type="project" value="UniProtKB-UniRule"/>
</dbReference>
<dbReference type="InterPro" id="IPR011054">
    <property type="entry name" value="Rudment_hybrid_motif"/>
</dbReference>
<dbReference type="GO" id="GO:0046872">
    <property type="term" value="F:metal ion binding"/>
    <property type="evidence" value="ECO:0007669"/>
    <property type="project" value="InterPro"/>
</dbReference>
<dbReference type="PROSITE" id="PS50979">
    <property type="entry name" value="BC"/>
    <property type="match status" value="1"/>
</dbReference>
<dbReference type="InterPro" id="IPR005482">
    <property type="entry name" value="Biotin_COase_C"/>
</dbReference>
<evidence type="ECO:0000256" key="4">
    <source>
        <dbReference type="ARBA" id="ARBA00022840"/>
    </source>
</evidence>
<dbReference type="SUPFAM" id="SSF51230">
    <property type="entry name" value="Single hybrid motif"/>
    <property type="match status" value="1"/>
</dbReference>
<evidence type="ECO:0000259" key="9">
    <source>
        <dbReference type="PROSITE" id="PS50979"/>
    </source>
</evidence>
<dbReference type="InterPro" id="IPR000089">
    <property type="entry name" value="Biotin_lipoyl"/>
</dbReference>
<dbReference type="STRING" id="669874.A0A1E4U0F1"/>
<accession>A0A1E4U0F1</accession>
<feature type="domain" description="ATP-grasp" evidence="8">
    <location>
        <begin position="1"/>
        <end position="169"/>
    </location>
</feature>
<dbReference type="InterPro" id="IPR005479">
    <property type="entry name" value="CPAse_ATP-bd"/>
</dbReference>
<evidence type="ECO:0000256" key="5">
    <source>
        <dbReference type="ARBA" id="ARBA00023267"/>
    </source>
</evidence>
<dbReference type="InterPro" id="IPR003833">
    <property type="entry name" value="CT_C_D"/>
</dbReference>
<dbReference type="CDD" id="cd06850">
    <property type="entry name" value="biotinyl_domain"/>
    <property type="match status" value="1"/>
</dbReference>
<dbReference type="InterPro" id="IPR011764">
    <property type="entry name" value="Biotin_carboxylation_dom"/>
</dbReference>
<evidence type="ECO:0000256" key="1">
    <source>
        <dbReference type="ARBA" id="ARBA00022598"/>
    </source>
</evidence>
<dbReference type="Gene3D" id="2.40.100.10">
    <property type="entry name" value="Cyclophilin-like"/>
    <property type="match status" value="2"/>
</dbReference>
<dbReference type="Pfam" id="PF02626">
    <property type="entry name" value="CT_A_B"/>
    <property type="match status" value="1"/>
</dbReference>
<keyword evidence="5" id="KW-0092">Biotin</keyword>